<protein>
    <recommendedName>
        <fullName evidence="3">Glycosyl transferase family 1 domain-containing protein</fullName>
    </recommendedName>
</protein>
<sequence>MICHYSSAINPDTGQVHAALLAHIQSHMPDLAQHICIIQLRPPQQLWNALVSRALGLVQLRDYEGIPEMLLGAVQKGKPVLVSREFADYPFVQGAEGGGALVLEADDEGGDSLAGYLLDLVKGADNGGRSQTGKAAPGGETRQRLEDRATTVGSALSWFFLASELSSGGRIEPEGGDIFAMAKQKDL</sequence>
<dbReference type="PANTHER" id="PTHR47779">
    <property type="entry name" value="SYNTHASE (CCG-9), PUTATIVE (AFU_ORTHOLOGUE AFUA_3G12100)-RELATED"/>
    <property type="match status" value="1"/>
</dbReference>
<dbReference type="OrthoDB" id="937291at2759"/>
<accession>A0A0U5CFB7</accession>
<name>A0A0U5CFB7_ASPCI</name>
<dbReference type="AlphaFoldDB" id="A0A0U5CFB7"/>
<dbReference type="EMBL" id="CDMC01000013">
    <property type="protein sequence ID" value="CEL09002.1"/>
    <property type="molecule type" value="Genomic_DNA"/>
</dbReference>
<reference evidence="2" key="1">
    <citation type="journal article" date="2016" name="Genome Announc.">
        <title>Draft genome sequences of fungus Aspergillus calidoustus.</title>
        <authorList>
            <person name="Horn F."/>
            <person name="Linde J."/>
            <person name="Mattern D.J."/>
            <person name="Walther G."/>
            <person name="Guthke R."/>
            <person name="Scherlach K."/>
            <person name="Martin K."/>
            <person name="Brakhage A.A."/>
            <person name="Petzke L."/>
            <person name="Valiante V."/>
        </authorList>
    </citation>
    <scope>NUCLEOTIDE SEQUENCE [LARGE SCALE GENOMIC DNA]</scope>
    <source>
        <strain evidence="2">SF006504</strain>
    </source>
</reference>
<dbReference type="InterPro" id="IPR052078">
    <property type="entry name" value="Trehalose_Metab_GTase"/>
</dbReference>
<organism evidence="1 2">
    <name type="scientific">Aspergillus calidoustus</name>
    <dbReference type="NCBI Taxonomy" id="454130"/>
    <lineage>
        <taxon>Eukaryota</taxon>
        <taxon>Fungi</taxon>
        <taxon>Dikarya</taxon>
        <taxon>Ascomycota</taxon>
        <taxon>Pezizomycotina</taxon>
        <taxon>Eurotiomycetes</taxon>
        <taxon>Eurotiomycetidae</taxon>
        <taxon>Eurotiales</taxon>
        <taxon>Aspergillaceae</taxon>
        <taxon>Aspergillus</taxon>
        <taxon>Aspergillus subgen. Nidulantes</taxon>
    </lineage>
</organism>
<keyword evidence="2" id="KW-1185">Reference proteome</keyword>
<proteinExistence type="predicted"/>
<dbReference type="Proteomes" id="UP000054771">
    <property type="component" value="Unassembled WGS sequence"/>
</dbReference>
<dbReference type="PANTHER" id="PTHR47779:SF2">
    <property type="entry name" value="SHOCK TREHALOSE SYNTHASE, PUTATIVE (AFU_ORTHOLOGUE AFUA_5G14780)-RELATED"/>
    <property type="match status" value="1"/>
</dbReference>
<evidence type="ECO:0000313" key="1">
    <source>
        <dbReference type="EMBL" id="CEL09002.1"/>
    </source>
</evidence>
<evidence type="ECO:0000313" key="2">
    <source>
        <dbReference type="Proteomes" id="UP000054771"/>
    </source>
</evidence>
<gene>
    <name evidence="1" type="ORF">ASPCAL12146</name>
</gene>
<dbReference type="STRING" id="454130.A0A0U5CFB7"/>
<evidence type="ECO:0008006" key="3">
    <source>
        <dbReference type="Google" id="ProtNLM"/>
    </source>
</evidence>